<dbReference type="SUPFAM" id="SSF81383">
    <property type="entry name" value="F-box domain"/>
    <property type="match status" value="1"/>
</dbReference>
<dbReference type="Proteomes" id="UP001497457">
    <property type="component" value="Chromosome 35b"/>
</dbReference>
<dbReference type="AlphaFoldDB" id="A0ABC9DZS8"/>
<dbReference type="PANTHER" id="PTHR33207">
    <property type="entry name" value="F-BOX DOMAIN CONTAINING PROTEIN-RELATED"/>
    <property type="match status" value="1"/>
</dbReference>
<feature type="region of interest" description="Disordered" evidence="1">
    <location>
        <begin position="1"/>
        <end position="68"/>
    </location>
</feature>
<evidence type="ECO:0000259" key="2">
    <source>
        <dbReference type="Pfam" id="PF00646"/>
    </source>
</evidence>
<evidence type="ECO:0000313" key="5">
    <source>
        <dbReference type="Proteomes" id="UP001497457"/>
    </source>
</evidence>
<protein>
    <recommendedName>
        <fullName evidence="6">F-box domain-containing protein</fullName>
    </recommendedName>
</protein>
<organism evidence="4 5">
    <name type="scientific">Urochloa decumbens</name>
    <dbReference type="NCBI Taxonomy" id="240449"/>
    <lineage>
        <taxon>Eukaryota</taxon>
        <taxon>Viridiplantae</taxon>
        <taxon>Streptophyta</taxon>
        <taxon>Embryophyta</taxon>
        <taxon>Tracheophyta</taxon>
        <taxon>Spermatophyta</taxon>
        <taxon>Magnoliopsida</taxon>
        <taxon>Liliopsida</taxon>
        <taxon>Poales</taxon>
        <taxon>Poaceae</taxon>
        <taxon>PACMAD clade</taxon>
        <taxon>Panicoideae</taxon>
        <taxon>Panicodae</taxon>
        <taxon>Paniceae</taxon>
        <taxon>Melinidinae</taxon>
        <taxon>Urochloa</taxon>
    </lineage>
</organism>
<dbReference type="Pfam" id="PF00646">
    <property type="entry name" value="F-box"/>
    <property type="match status" value="1"/>
</dbReference>
<dbReference type="Pfam" id="PF23635">
    <property type="entry name" value="Beta-prop_AT5G49610-like"/>
    <property type="match status" value="1"/>
</dbReference>
<feature type="domain" description="F-box protein AT5G49610-like beta-propeller" evidence="3">
    <location>
        <begin position="217"/>
        <end position="480"/>
    </location>
</feature>
<evidence type="ECO:0008006" key="6">
    <source>
        <dbReference type="Google" id="ProtNLM"/>
    </source>
</evidence>
<dbReference type="InterPro" id="IPR036047">
    <property type="entry name" value="F-box-like_dom_sf"/>
</dbReference>
<dbReference type="EMBL" id="OZ075145">
    <property type="protein sequence ID" value="CAL5047675.1"/>
    <property type="molecule type" value="Genomic_DNA"/>
</dbReference>
<reference evidence="4 5" key="2">
    <citation type="submission" date="2024-10" db="EMBL/GenBank/DDBJ databases">
        <authorList>
            <person name="Ryan C."/>
        </authorList>
    </citation>
    <scope>NUCLEOTIDE SEQUENCE [LARGE SCALE GENOMIC DNA]</scope>
</reference>
<reference evidence="5" key="1">
    <citation type="submission" date="2024-06" db="EMBL/GenBank/DDBJ databases">
        <authorList>
            <person name="Ryan C."/>
        </authorList>
    </citation>
    <scope>NUCLEOTIDE SEQUENCE [LARGE SCALE GENOMIC DNA]</scope>
</reference>
<proteinExistence type="predicted"/>
<sequence>MKRLVTTAEGNSGSARRNGRPPAPSGGAGRALVLAAAEESGTGRNQRHVAAARGGPARSLGPAASAGAGVCRGQRRSAAVGGGADDAGGEHDLGAAAEGSITGHGIGDPPLLASVSAVLGNDDLLRQILLRVGLPNYLVRASLVSKRWYLCASDPAFLRCFRDLHPPIVLGFYVELFSRFHQQSRMRFVPRPPPNELDALVRRSIFSLDLGIFEDLEDCWNGCILTYSYNDHTRRSMEYTVRWPLDHARGTLHLPRPPDNNEYNYVDEIFPSGDDRLSFFSLAMGSRGQQSVADVYKLSEDGVWVIHVSATIDIPDIEPYAPTVFVDNRIYMLAKRDMPVFAILDLVSRSFTAVDLPEEVDGKGDFYSVLSLVDDSVCLILVKGFQIHVWTHKANYGANWMLLNSICLHKMCGDQILSTCSAVQLCPVGAKAEFVLLQMGRVVYFLDIRREVIEKVYEVALEAVRLTCMFPFLMVWPPVFPVIKEGCDQKE</sequence>
<dbReference type="InterPro" id="IPR001810">
    <property type="entry name" value="F-box_dom"/>
</dbReference>
<evidence type="ECO:0000256" key="1">
    <source>
        <dbReference type="SAM" id="MobiDB-lite"/>
    </source>
</evidence>
<accession>A0ABC9DZS8</accession>
<evidence type="ECO:0000259" key="3">
    <source>
        <dbReference type="Pfam" id="PF23635"/>
    </source>
</evidence>
<keyword evidence="5" id="KW-1185">Reference proteome</keyword>
<name>A0ABC9DZS8_9POAL</name>
<dbReference type="InterPro" id="IPR056594">
    <property type="entry name" value="AT5G49610-like_b-prop"/>
</dbReference>
<feature type="domain" description="F-box" evidence="2">
    <location>
        <begin position="122"/>
        <end position="158"/>
    </location>
</feature>
<gene>
    <name evidence="4" type="ORF">URODEC1_LOCUS90047</name>
</gene>
<evidence type="ECO:0000313" key="4">
    <source>
        <dbReference type="EMBL" id="CAL5047675.1"/>
    </source>
</evidence>